<sequence length="266" mass="29737">MHQSTRCLPVISLFLASMLVFLRAPLPAESPAMSARAESSGEQPAVTFPELEAFHRQLLSVWYGPVRQEDWQAVRHAHLDLVKAKNRLLAVEVPEPLRDRATAYAAKRDLLDKAVEELAVASMWEEDTQIPPAIQKVYDSYYLVAEALGLQPMTFPAAVEAFQAVLHPLVRDALPQGDCGAVKKSLPVLRERFDAMRGTEMPASLEEEREQFMDRLEQLDVALVALEETCKEGEDAHIEQAFDMLHGAFVAIREMLPPSGEPVRPE</sequence>
<feature type="coiled-coil region" evidence="1">
    <location>
        <begin position="209"/>
        <end position="236"/>
    </location>
</feature>
<evidence type="ECO:0000313" key="3">
    <source>
        <dbReference type="EMBL" id="KPJ53142.1"/>
    </source>
</evidence>
<evidence type="ECO:0008006" key="5">
    <source>
        <dbReference type="Google" id="ProtNLM"/>
    </source>
</evidence>
<gene>
    <name evidence="3" type="ORF">AMJ39_05750</name>
</gene>
<keyword evidence="2" id="KW-0732">Signal</keyword>
<proteinExistence type="predicted"/>
<keyword evidence="1" id="KW-0175">Coiled coil</keyword>
<evidence type="ECO:0000256" key="1">
    <source>
        <dbReference type="SAM" id="Coils"/>
    </source>
</evidence>
<dbReference type="Proteomes" id="UP000052008">
    <property type="component" value="Unassembled WGS sequence"/>
</dbReference>
<dbReference type="AlphaFoldDB" id="A0A0S7WSK6"/>
<protein>
    <recommendedName>
        <fullName evidence="5">DUF5667 domain-containing protein</fullName>
    </recommendedName>
</protein>
<comment type="caution">
    <text evidence="3">The sequence shown here is derived from an EMBL/GenBank/DDBJ whole genome shotgun (WGS) entry which is preliminary data.</text>
</comment>
<organism evidence="3 4">
    <name type="scientific">candidate division TA06 bacterium DG_24</name>
    <dbReference type="NCBI Taxonomy" id="1703770"/>
    <lineage>
        <taxon>Bacteria</taxon>
        <taxon>Bacteria division TA06</taxon>
    </lineage>
</organism>
<accession>A0A0S7WSK6</accession>
<reference evidence="3 4" key="1">
    <citation type="journal article" date="2015" name="Microbiome">
        <title>Genomic resolution of linkages in carbon, nitrogen, and sulfur cycling among widespread estuary sediment bacteria.</title>
        <authorList>
            <person name="Baker B.J."/>
            <person name="Lazar C.S."/>
            <person name="Teske A.P."/>
            <person name="Dick G.J."/>
        </authorList>
    </citation>
    <scope>NUCLEOTIDE SEQUENCE [LARGE SCALE GENOMIC DNA]</scope>
    <source>
        <strain evidence="3">DG_24</strain>
    </source>
</reference>
<evidence type="ECO:0000256" key="2">
    <source>
        <dbReference type="SAM" id="SignalP"/>
    </source>
</evidence>
<evidence type="ECO:0000313" key="4">
    <source>
        <dbReference type="Proteomes" id="UP000052008"/>
    </source>
</evidence>
<feature type="signal peptide" evidence="2">
    <location>
        <begin position="1"/>
        <end position="28"/>
    </location>
</feature>
<feature type="chain" id="PRO_5006639609" description="DUF5667 domain-containing protein" evidence="2">
    <location>
        <begin position="29"/>
        <end position="266"/>
    </location>
</feature>
<dbReference type="EMBL" id="LIZS01000029">
    <property type="protein sequence ID" value="KPJ53142.1"/>
    <property type="molecule type" value="Genomic_DNA"/>
</dbReference>
<name>A0A0S7WSK6_UNCT6</name>